<dbReference type="RefSeq" id="WP_311793173.1">
    <property type="nucleotide sequence ID" value="NZ_JARPXS010000001.1"/>
</dbReference>
<evidence type="ECO:0000313" key="8">
    <source>
        <dbReference type="EMBL" id="MDT2665792.1"/>
    </source>
</evidence>
<keyword evidence="4 6" id="KW-1133">Transmembrane helix</keyword>
<gene>
    <name evidence="8" type="ORF">P7D34_00915</name>
</gene>
<evidence type="ECO:0000313" key="9">
    <source>
        <dbReference type="Proteomes" id="UP001257962"/>
    </source>
</evidence>
<dbReference type="AlphaFoldDB" id="A0AAJ2MR54"/>
<keyword evidence="3 6" id="KW-0812">Transmembrane</keyword>
<accession>A0AAJ2MR54</accession>
<comment type="similarity">
    <text evidence="6">Belongs to the ABC-4 integral membrane protein family.</text>
</comment>
<feature type="transmembrane region" description="Helical" evidence="6">
    <location>
        <begin position="100"/>
        <end position="126"/>
    </location>
</feature>
<feature type="transmembrane region" description="Helical" evidence="6">
    <location>
        <begin position="59"/>
        <end position="79"/>
    </location>
</feature>
<keyword evidence="5 6" id="KW-0472">Membrane</keyword>
<feature type="transmembrane region" description="Helical" evidence="6">
    <location>
        <begin position="624"/>
        <end position="643"/>
    </location>
</feature>
<dbReference type="InterPro" id="IPR003838">
    <property type="entry name" value="ABC3_permease_C"/>
</dbReference>
<protein>
    <submittedName>
        <fullName evidence="8">FtsX-like permease family protein</fullName>
    </submittedName>
</protein>
<feature type="transmembrane region" description="Helical" evidence="6">
    <location>
        <begin position="530"/>
        <end position="554"/>
    </location>
</feature>
<feature type="transmembrane region" description="Helical" evidence="6">
    <location>
        <begin position="279"/>
        <end position="304"/>
    </location>
</feature>
<evidence type="ECO:0000256" key="3">
    <source>
        <dbReference type="ARBA" id="ARBA00022692"/>
    </source>
</evidence>
<dbReference type="InterPro" id="IPR027022">
    <property type="entry name" value="ABC_permease_BceB-typ"/>
</dbReference>
<reference evidence="8" key="1">
    <citation type="submission" date="2023-03" db="EMBL/GenBank/DDBJ databases">
        <authorList>
            <person name="Shen W."/>
            <person name="Cai J."/>
        </authorList>
    </citation>
    <scope>NUCLEOTIDE SEQUENCE</scope>
    <source>
        <strain evidence="8">Y3</strain>
    </source>
</reference>
<proteinExistence type="inferred from homology"/>
<dbReference type="GO" id="GO:0055085">
    <property type="term" value="P:transmembrane transport"/>
    <property type="evidence" value="ECO:0007669"/>
    <property type="project" value="UniProtKB-UniRule"/>
</dbReference>
<comment type="subcellular location">
    <subcellularLocation>
        <location evidence="1 6">Cell membrane</location>
        <topology evidence="1 6">Multi-pass membrane protein</topology>
    </subcellularLocation>
</comment>
<evidence type="ECO:0000256" key="4">
    <source>
        <dbReference type="ARBA" id="ARBA00022989"/>
    </source>
</evidence>
<evidence type="ECO:0000256" key="2">
    <source>
        <dbReference type="ARBA" id="ARBA00022475"/>
    </source>
</evidence>
<comment type="caution">
    <text evidence="8">The sequence shown here is derived from an EMBL/GenBank/DDBJ whole genome shotgun (WGS) entry which is preliminary data.</text>
</comment>
<keyword evidence="6" id="KW-0813">Transport</keyword>
<dbReference type="EMBL" id="JARPYC010000001">
    <property type="protein sequence ID" value="MDT2665792.1"/>
    <property type="molecule type" value="Genomic_DNA"/>
</dbReference>
<feature type="transmembrane region" description="Helical" evidence="6">
    <location>
        <begin position="21"/>
        <end position="39"/>
    </location>
</feature>
<dbReference type="Pfam" id="PF02687">
    <property type="entry name" value="FtsX"/>
    <property type="match status" value="1"/>
</dbReference>
<dbReference type="GO" id="GO:0005886">
    <property type="term" value="C:plasma membrane"/>
    <property type="evidence" value="ECO:0007669"/>
    <property type="project" value="UniProtKB-SubCell"/>
</dbReference>
<feature type="transmembrane region" description="Helical" evidence="6">
    <location>
        <begin position="146"/>
        <end position="175"/>
    </location>
</feature>
<dbReference type="PIRSF" id="PIRSF018968">
    <property type="entry name" value="ABC_permease_BceB"/>
    <property type="match status" value="1"/>
</dbReference>
<feature type="transmembrane region" description="Helical" evidence="6">
    <location>
        <begin position="227"/>
        <end position="250"/>
    </location>
</feature>
<organism evidence="8 9">
    <name type="scientific">Lactococcus petauri</name>
    <dbReference type="NCBI Taxonomy" id="1940789"/>
    <lineage>
        <taxon>Bacteria</taxon>
        <taxon>Bacillati</taxon>
        <taxon>Bacillota</taxon>
        <taxon>Bacilli</taxon>
        <taxon>Lactobacillales</taxon>
        <taxon>Streptococcaceae</taxon>
        <taxon>Lactococcus</taxon>
    </lineage>
</organism>
<evidence type="ECO:0000256" key="5">
    <source>
        <dbReference type="ARBA" id="ARBA00023136"/>
    </source>
</evidence>
<keyword evidence="2 6" id="KW-1003">Cell membrane</keyword>
<name>A0AAJ2MR54_9LACT</name>
<dbReference type="PANTHER" id="PTHR46795">
    <property type="entry name" value="ABC TRANSPORTER PERMEASE-RELATED-RELATED"/>
    <property type="match status" value="1"/>
</dbReference>
<feature type="domain" description="ABC3 transporter permease C-terminal" evidence="7">
    <location>
        <begin position="59"/>
        <end position="178"/>
    </location>
</feature>
<feature type="transmembrane region" description="Helical" evidence="6">
    <location>
        <begin position="196"/>
        <end position="215"/>
    </location>
</feature>
<dbReference type="PANTHER" id="PTHR46795:SF3">
    <property type="entry name" value="ABC TRANSPORTER PERMEASE"/>
    <property type="match status" value="1"/>
</dbReference>
<evidence type="ECO:0000259" key="7">
    <source>
        <dbReference type="Pfam" id="PF02687"/>
    </source>
</evidence>
<sequence>MLSFKLAVQNLKKGLKSFAPFIVASVTMFVLLFVTAAIAQSPSLEKMKGGAAVGQMMSFAMWILAIFGGIILIYSYRFLQLQRSREFGLYDILGLGKKKIALVSFFELVMSYIATVIIGTIVGIAFSKFLFLIFINMIGESNFNLAITPASILTVAAIFLLFFALLLIIGTFIIWKSSSLDLLREASKGEKEPKSNIFMALIGIVLLVVGYGLALNVDNPVKALSTFFLAVLAVILGTYFFYISFTVWYLKWRKKRNSYYKPQNFITISSMLYRMKANAVGLANITILLSMTLVTLVVTIGIFLGSTQTVERAFPKEGQYTVYSQEKTGNQLAQDLQEKADQAGVKISNVTTALSADYLIMGNGQKEGEKTLNITPTGDQKTAIQFSMTTLQTLKNLDENVADISGNQINILDYFGAYPKIKEFNWFGTKYEVKDIMATQDLTKYPIMMNITTPMLLIFPNDAALHQALEVYNKANNDGEQAYQVSPSVTVNFDIAEKDQERLTNALGNNDGDHMLSFRSAEMKEVRTGIGAFVFIGLVFGISFILGAALIIYYKQLSEGVQDKRSFKILQEVGLSKEQVSKTIKSQVSMIFLLPIAMTIVHFSFAYIMISKLIGIFGIMDSQLILWISLGTIAALAFIYWLIYKGTSLVYYNIVEKK</sequence>
<feature type="transmembrane region" description="Helical" evidence="6">
    <location>
        <begin position="591"/>
        <end position="618"/>
    </location>
</feature>
<evidence type="ECO:0000256" key="6">
    <source>
        <dbReference type="PIRNR" id="PIRNR018968"/>
    </source>
</evidence>
<dbReference type="InterPro" id="IPR052536">
    <property type="entry name" value="ABC-4_Integral_Memb_Prot"/>
</dbReference>
<evidence type="ECO:0000256" key="1">
    <source>
        <dbReference type="ARBA" id="ARBA00004651"/>
    </source>
</evidence>
<dbReference type="Proteomes" id="UP001257962">
    <property type="component" value="Unassembled WGS sequence"/>
</dbReference>